<dbReference type="EMBL" id="JAERKB010000007">
    <property type="protein sequence ID" value="MBS0969447.1"/>
    <property type="molecule type" value="Genomic_DNA"/>
</dbReference>
<sequence length="97" mass="10813">MKTISYTKMRDDLANVLEMLRSGEPVTVTQRGEPDIVLNAEAEPAIKAGSWRTAGENQPKQLITSLTKKMSEGMTFEQAKAKTQMKHAHIIKALEDK</sequence>
<evidence type="ECO:0000313" key="4">
    <source>
        <dbReference type="Proteomes" id="UP000680634"/>
    </source>
</evidence>
<dbReference type="Pfam" id="PF02604">
    <property type="entry name" value="PhdYeFM_antitox"/>
    <property type="match status" value="1"/>
</dbReference>
<gene>
    <name evidence="3" type="ORF">JK232_11135</name>
</gene>
<comment type="similarity">
    <text evidence="1 2">Belongs to the phD/YefM antitoxin family.</text>
</comment>
<reference evidence="4" key="1">
    <citation type="submission" date="2023-07" db="EMBL/GenBank/DDBJ databases">
        <title>Genome-inferred correspondence between phylogeny and metabolic traits in the wild Drosophila gut microbiome.</title>
        <authorList>
            <person name="Bueno E."/>
            <person name="Blow F."/>
            <person name="Douglas A.E."/>
        </authorList>
    </citation>
    <scope>NUCLEOTIDE SEQUENCE [LARGE SCALE GENOMIC DNA]</scope>
    <source>
        <strain evidence="4">JGM97</strain>
    </source>
</reference>
<evidence type="ECO:0000256" key="2">
    <source>
        <dbReference type="RuleBase" id="RU362080"/>
    </source>
</evidence>
<comment type="caution">
    <text evidence="3">The sequence shown here is derived from an EMBL/GenBank/DDBJ whole genome shotgun (WGS) entry which is preliminary data.</text>
</comment>
<accession>A0ABS5JHT1</accession>
<dbReference type="NCBIfam" id="TIGR01552">
    <property type="entry name" value="phd_fam"/>
    <property type="match status" value="1"/>
</dbReference>
<proteinExistence type="inferred from homology"/>
<protein>
    <recommendedName>
        <fullName evidence="2">Antitoxin</fullName>
    </recommendedName>
</protein>
<dbReference type="SUPFAM" id="SSF143120">
    <property type="entry name" value="YefM-like"/>
    <property type="match status" value="1"/>
</dbReference>
<name>A0ABS5JHT1_9GAMM</name>
<dbReference type="Proteomes" id="UP000680634">
    <property type="component" value="Unassembled WGS sequence"/>
</dbReference>
<dbReference type="RefSeq" id="WP_212589195.1">
    <property type="nucleotide sequence ID" value="NZ_JAERKB010000007.1"/>
</dbReference>
<dbReference type="InterPro" id="IPR036165">
    <property type="entry name" value="YefM-like_sf"/>
</dbReference>
<organism evidence="3 4">
    <name type="scientific">Nissabacter archeti</name>
    <dbReference type="NCBI Taxonomy" id="1917880"/>
    <lineage>
        <taxon>Bacteria</taxon>
        <taxon>Pseudomonadati</taxon>
        <taxon>Pseudomonadota</taxon>
        <taxon>Gammaproteobacteria</taxon>
        <taxon>Enterobacterales</taxon>
        <taxon>Yersiniaceae</taxon>
        <taxon>Nissabacter</taxon>
    </lineage>
</organism>
<comment type="function">
    <text evidence="2">Antitoxin component of a type II toxin-antitoxin (TA) system.</text>
</comment>
<keyword evidence="4" id="KW-1185">Reference proteome</keyword>
<dbReference type="InterPro" id="IPR006442">
    <property type="entry name" value="Antitoxin_Phd/YefM"/>
</dbReference>
<evidence type="ECO:0000313" key="3">
    <source>
        <dbReference type="EMBL" id="MBS0969447.1"/>
    </source>
</evidence>
<evidence type="ECO:0000256" key="1">
    <source>
        <dbReference type="ARBA" id="ARBA00009981"/>
    </source>
</evidence>
<dbReference type="Gene3D" id="3.40.1620.10">
    <property type="entry name" value="YefM-like domain"/>
    <property type="match status" value="1"/>
</dbReference>